<dbReference type="SUPFAM" id="SSF56672">
    <property type="entry name" value="DNA/RNA polymerases"/>
    <property type="match status" value="1"/>
</dbReference>
<dbReference type="Gene3D" id="3.60.10.10">
    <property type="entry name" value="Endonuclease/exonuclease/phosphatase"/>
    <property type="match status" value="1"/>
</dbReference>
<evidence type="ECO:0000313" key="1">
    <source>
        <dbReference type="EMBL" id="CAB4026141.1"/>
    </source>
</evidence>
<dbReference type="GO" id="GO:0003964">
    <property type="term" value="F:RNA-directed DNA polymerase activity"/>
    <property type="evidence" value="ECO:0007669"/>
    <property type="project" value="UniProtKB-KW"/>
</dbReference>
<dbReference type="PANTHER" id="PTHR47510:SF3">
    <property type="entry name" value="ENDO_EXONUCLEASE_PHOSPHATASE DOMAIN-CONTAINING PROTEIN"/>
    <property type="match status" value="1"/>
</dbReference>
<organism evidence="1 2">
    <name type="scientific">Paramuricea clavata</name>
    <name type="common">Red gorgonian</name>
    <name type="synonym">Violescent sea-whip</name>
    <dbReference type="NCBI Taxonomy" id="317549"/>
    <lineage>
        <taxon>Eukaryota</taxon>
        <taxon>Metazoa</taxon>
        <taxon>Cnidaria</taxon>
        <taxon>Anthozoa</taxon>
        <taxon>Octocorallia</taxon>
        <taxon>Malacalcyonacea</taxon>
        <taxon>Plexauridae</taxon>
        <taxon>Paramuricea</taxon>
    </lineage>
</organism>
<dbReference type="Pfam" id="PF03372">
    <property type="entry name" value="Exo_endo_phos"/>
    <property type="match status" value="1"/>
</dbReference>
<sequence>MKHLDEIRLILNNNALDILAINESKIDNQISNNEIHIDGFNIIRKDRNRFGGGVVLYVRQNISFSDRIDLIPDELEMVCIELSLPYNKSLLISTWYRPPNSLMNKFDYWASFLAKCDNEDKELILIGDLNCDVSKTIPDPHTCKLQFLCSLYQIDQLIKESTRLTPKSATLIDLILTNRPENISRSGVIHLGISDHSLVYAVRKFTLPNGRQKIRQVRNFKNFVENDFIRDVSQLPWEMVYQFGDPNLCWQVWKSLLLDALNRHAPLRHKRIRNNPVPWINPQIKELMRKRDYHKKKAIKYDSESQWELYKTLRNEVNINMRKAKSKYFCDKIQASSQMGDSKSGWAWINSLLGRKHKNANINELKVNDDIISDDKSITETLNEYFINIGMKMAAESACQSTDALNDQVIYESTVLLPKENFHFADITIDSVSKRLQKLNVSKATGALIQMCDQWLQDMDEGKINGVVFLDICKAFDSVNHEILLEKLKTQFGIHDIELKWFQSYLRNRKQVCSVNDQTSSARTIICGIPQGSILGPLLFLLYINDMPDILERTTPCLYADDTQISSSSHDYDTLIDNLNMDLSSIHKWLAKNKLKYHRKKTKVIFNEDLKVLDLNDDYDLSVLIDKYENTLKETLQQHAPQKRRIITLRHLPPWYNEEIGQEKNKSQEARAPLARIWIMY</sequence>
<dbReference type="AlphaFoldDB" id="A0A6S7J7W0"/>
<dbReference type="Proteomes" id="UP001152795">
    <property type="component" value="Unassembled WGS sequence"/>
</dbReference>
<dbReference type="Pfam" id="PF00078">
    <property type="entry name" value="RVT_1"/>
    <property type="match status" value="1"/>
</dbReference>
<keyword evidence="1" id="KW-0808">Transferase</keyword>
<proteinExistence type="predicted"/>
<evidence type="ECO:0000313" key="2">
    <source>
        <dbReference type="Proteomes" id="UP001152795"/>
    </source>
</evidence>
<protein>
    <submittedName>
        <fullName evidence="1">RNA-directed DNA polymerase from transposon BS</fullName>
    </submittedName>
</protein>
<accession>A0A6S7J7W0</accession>
<keyword evidence="1" id="KW-0548">Nucleotidyltransferase</keyword>
<dbReference type="InterPro" id="IPR000477">
    <property type="entry name" value="RT_dom"/>
</dbReference>
<keyword evidence="1" id="KW-0695">RNA-directed DNA polymerase</keyword>
<name>A0A6S7J7W0_PARCT</name>
<keyword evidence="2" id="KW-1185">Reference proteome</keyword>
<dbReference type="InterPro" id="IPR005135">
    <property type="entry name" value="Endo/exonuclease/phosphatase"/>
</dbReference>
<dbReference type="PROSITE" id="PS50878">
    <property type="entry name" value="RT_POL"/>
    <property type="match status" value="1"/>
</dbReference>
<dbReference type="EMBL" id="CACRXK020014033">
    <property type="protein sequence ID" value="CAB4026141.1"/>
    <property type="molecule type" value="Genomic_DNA"/>
</dbReference>
<dbReference type="InterPro" id="IPR036691">
    <property type="entry name" value="Endo/exonu/phosph_ase_sf"/>
</dbReference>
<gene>
    <name evidence="1" type="ORF">PACLA_8A086528</name>
</gene>
<reference evidence="1" key="1">
    <citation type="submission" date="2020-04" db="EMBL/GenBank/DDBJ databases">
        <authorList>
            <person name="Alioto T."/>
            <person name="Alioto T."/>
            <person name="Gomez Garrido J."/>
        </authorList>
    </citation>
    <scope>NUCLEOTIDE SEQUENCE</scope>
    <source>
        <strain evidence="1">A484AB</strain>
    </source>
</reference>
<dbReference type="SUPFAM" id="SSF56219">
    <property type="entry name" value="DNase I-like"/>
    <property type="match status" value="1"/>
</dbReference>
<dbReference type="PANTHER" id="PTHR47510">
    <property type="entry name" value="REVERSE TRANSCRIPTASE DOMAIN-CONTAINING PROTEIN"/>
    <property type="match status" value="1"/>
</dbReference>
<comment type="caution">
    <text evidence="1">The sequence shown here is derived from an EMBL/GenBank/DDBJ whole genome shotgun (WGS) entry which is preliminary data.</text>
</comment>
<dbReference type="OrthoDB" id="10068389at2759"/>
<dbReference type="InterPro" id="IPR043502">
    <property type="entry name" value="DNA/RNA_pol_sf"/>
</dbReference>